<dbReference type="Gene3D" id="3.40.30.10">
    <property type="entry name" value="Glutaredoxin"/>
    <property type="match status" value="1"/>
</dbReference>
<reference evidence="2 3" key="1">
    <citation type="submission" date="2023-12" db="EMBL/GenBank/DDBJ databases">
        <title>A high-quality genome assembly for Dillenia turbinata (Dilleniales).</title>
        <authorList>
            <person name="Chanderbali A."/>
        </authorList>
    </citation>
    <scope>NUCLEOTIDE SEQUENCE [LARGE SCALE GENOMIC DNA]</scope>
    <source>
        <strain evidence="2">LSX21</strain>
        <tissue evidence="2">Leaf</tissue>
    </source>
</reference>
<feature type="transmembrane region" description="Helical" evidence="1">
    <location>
        <begin position="199"/>
        <end position="216"/>
    </location>
</feature>
<dbReference type="Proteomes" id="UP001370490">
    <property type="component" value="Unassembled WGS sequence"/>
</dbReference>
<dbReference type="AlphaFoldDB" id="A0AAN8UCZ9"/>
<dbReference type="InterPro" id="IPR009737">
    <property type="entry name" value="Aim32/Apd1-like"/>
</dbReference>
<gene>
    <name evidence="2" type="ORF">RJ641_022671</name>
</gene>
<keyword evidence="1" id="KW-1133">Transmembrane helix</keyword>
<dbReference type="EMBL" id="JBAMMX010000027">
    <property type="protein sequence ID" value="KAK6913070.1"/>
    <property type="molecule type" value="Genomic_DNA"/>
</dbReference>
<dbReference type="PANTHER" id="PTHR31902">
    <property type="entry name" value="ACTIN PATCHES DISTAL PROTEIN 1"/>
    <property type="match status" value="1"/>
</dbReference>
<protein>
    <submittedName>
        <fullName evidence="2">Uncharacterized protein</fullName>
    </submittedName>
</protein>
<dbReference type="PANTHER" id="PTHR31902:SF10">
    <property type="entry name" value="SUCRASE_FERREDOXIN-LIKE FAMILY PROTEIN"/>
    <property type="match status" value="1"/>
</dbReference>
<organism evidence="2 3">
    <name type="scientific">Dillenia turbinata</name>
    <dbReference type="NCBI Taxonomy" id="194707"/>
    <lineage>
        <taxon>Eukaryota</taxon>
        <taxon>Viridiplantae</taxon>
        <taxon>Streptophyta</taxon>
        <taxon>Embryophyta</taxon>
        <taxon>Tracheophyta</taxon>
        <taxon>Spermatophyta</taxon>
        <taxon>Magnoliopsida</taxon>
        <taxon>eudicotyledons</taxon>
        <taxon>Gunneridae</taxon>
        <taxon>Pentapetalae</taxon>
        <taxon>Dilleniales</taxon>
        <taxon>Dilleniaceae</taxon>
        <taxon>Dillenia</taxon>
    </lineage>
</organism>
<feature type="transmembrane region" description="Helical" evidence="1">
    <location>
        <begin position="176"/>
        <end position="193"/>
    </location>
</feature>
<name>A0AAN8UCZ9_9MAGN</name>
<keyword evidence="1" id="KW-0812">Transmembrane</keyword>
<accession>A0AAN8UCZ9</accession>
<comment type="caution">
    <text evidence="2">The sequence shown here is derived from an EMBL/GenBank/DDBJ whole genome shotgun (WGS) entry which is preliminary data.</text>
</comment>
<keyword evidence="1" id="KW-0472">Membrane</keyword>
<evidence type="ECO:0000256" key="1">
    <source>
        <dbReference type="SAM" id="Phobius"/>
    </source>
</evidence>
<sequence>MSDSPENGSSLSTVSAADDAKFGFSRPEMYSSKLSDSVDHYDRHLFLCYKTPESWPSKVEGSDSDPLPKLFASALKNFKADISVKTKLTICEGGEGSGFSDGDVLIFPEMIKYRYGYVKPEDVPSLLDQHIGKGEVIERLWRDASTDEKPGTAERSAKKGLGKLSCWPKTWEQSDILAAAAVVGAVATIVVAYNIYRSSFAIIGIAPDFAIMILFLHG</sequence>
<keyword evidence="3" id="KW-1185">Reference proteome</keyword>
<evidence type="ECO:0000313" key="2">
    <source>
        <dbReference type="EMBL" id="KAK6913070.1"/>
    </source>
</evidence>
<evidence type="ECO:0000313" key="3">
    <source>
        <dbReference type="Proteomes" id="UP001370490"/>
    </source>
</evidence>
<proteinExistence type="predicted"/>